<dbReference type="PROSITE" id="PS50011">
    <property type="entry name" value="PROTEIN_KINASE_DOM"/>
    <property type="match status" value="1"/>
</dbReference>
<evidence type="ECO:0000256" key="10">
    <source>
        <dbReference type="RuleBase" id="RU000304"/>
    </source>
</evidence>
<sequence>MQRFVNLGVIGEGSYGMVFKCLHKASGQMVAVKKVLEIETDETVRKIAAREIRMLRLLQHENLVKLIEVFREQRELHLVFEFVDHTLLDELDRCTKGLEEDMCRKMLWQVLKGTQFIHSRNVIHRDIKPENILVSDKGIVKICDFGFARTLALKGENYTDYVATRWYRAPELLVGDIKYGRAVDIWAIGCLVPEMLTGEPMFPGDSDIDQLYLILECGGSLTRRHKEVFRRNPLFIGMRLPVVRETIKLEDLFLDSSVSAERLQFIKQCLDINPDNRPTCNDLLKHDLFTRDGFDKYFSMEMKQLLQVQKMPFDSKIALTVNENVNVSCKPRVFRRNKAEFERKDYRHRKGSNPKPARKQGSYPFSHLLTTSCNNSNNNKTTECSPACVGSKIIYKNRSHSNSLELQPFTSGDSLDPKKDVRYFLSPLL</sequence>
<protein>
    <recommendedName>
        <fullName evidence="1">cyclin-dependent kinase</fullName>
        <ecNumber evidence="1">2.7.11.22</ecNumber>
    </recommendedName>
</protein>
<evidence type="ECO:0000256" key="11">
    <source>
        <dbReference type="SAM" id="MobiDB-lite"/>
    </source>
</evidence>
<dbReference type="InterPro" id="IPR000719">
    <property type="entry name" value="Prot_kinase_dom"/>
</dbReference>
<dbReference type="SUPFAM" id="SSF56112">
    <property type="entry name" value="Protein kinase-like (PK-like)"/>
    <property type="match status" value="1"/>
</dbReference>
<dbReference type="OrthoDB" id="548217at2759"/>
<dbReference type="PROSITE" id="PS00108">
    <property type="entry name" value="PROTEIN_KINASE_ST"/>
    <property type="match status" value="1"/>
</dbReference>
<keyword evidence="4 9" id="KW-0547">Nucleotide-binding</keyword>
<dbReference type="PROSITE" id="PS00107">
    <property type="entry name" value="PROTEIN_KINASE_ATP"/>
    <property type="match status" value="1"/>
</dbReference>
<name>A0A8S3ZT83_9EUPU</name>
<evidence type="ECO:0000256" key="4">
    <source>
        <dbReference type="ARBA" id="ARBA00022741"/>
    </source>
</evidence>
<evidence type="ECO:0000256" key="9">
    <source>
        <dbReference type="PROSITE-ProRule" id="PRU10141"/>
    </source>
</evidence>
<evidence type="ECO:0000256" key="1">
    <source>
        <dbReference type="ARBA" id="ARBA00012425"/>
    </source>
</evidence>
<comment type="catalytic activity">
    <reaction evidence="8">
        <text>L-seryl-[protein] + ATP = O-phospho-L-seryl-[protein] + ADP + H(+)</text>
        <dbReference type="Rhea" id="RHEA:17989"/>
        <dbReference type="Rhea" id="RHEA-COMP:9863"/>
        <dbReference type="Rhea" id="RHEA-COMP:11604"/>
        <dbReference type="ChEBI" id="CHEBI:15378"/>
        <dbReference type="ChEBI" id="CHEBI:29999"/>
        <dbReference type="ChEBI" id="CHEBI:30616"/>
        <dbReference type="ChEBI" id="CHEBI:83421"/>
        <dbReference type="ChEBI" id="CHEBI:456216"/>
        <dbReference type="EC" id="2.7.11.22"/>
    </reaction>
</comment>
<evidence type="ECO:0000256" key="3">
    <source>
        <dbReference type="ARBA" id="ARBA00022679"/>
    </source>
</evidence>
<dbReference type="GO" id="GO:0005524">
    <property type="term" value="F:ATP binding"/>
    <property type="evidence" value="ECO:0007669"/>
    <property type="project" value="UniProtKB-UniRule"/>
</dbReference>
<comment type="caution">
    <text evidence="13">The sequence shown here is derived from an EMBL/GenBank/DDBJ whole genome shotgun (WGS) entry which is preliminary data.</text>
</comment>
<dbReference type="Proteomes" id="UP000678393">
    <property type="component" value="Unassembled WGS sequence"/>
</dbReference>
<comment type="catalytic activity">
    <reaction evidence="7">
        <text>L-threonyl-[protein] + ATP = O-phospho-L-threonyl-[protein] + ADP + H(+)</text>
        <dbReference type="Rhea" id="RHEA:46608"/>
        <dbReference type="Rhea" id="RHEA-COMP:11060"/>
        <dbReference type="Rhea" id="RHEA-COMP:11605"/>
        <dbReference type="ChEBI" id="CHEBI:15378"/>
        <dbReference type="ChEBI" id="CHEBI:30013"/>
        <dbReference type="ChEBI" id="CHEBI:30616"/>
        <dbReference type="ChEBI" id="CHEBI:61977"/>
        <dbReference type="ChEBI" id="CHEBI:456216"/>
        <dbReference type="EC" id="2.7.11.22"/>
    </reaction>
</comment>
<dbReference type="InterPro" id="IPR011009">
    <property type="entry name" value="Kinase-like_dom_sf"/>
</dbReference>
<evidence type="ECO:0000256" key="7">
    <source>
        <dbReference type="ARBA" id="ARBA00047811"/>
    </source>
</evidence>
<evidence type="ECO:0000256" key="5">
    <source>
        <dbReference type="ARBA" id="ARBA00022777"/>
    </source>
</evidence>
<evidence type="ECO:0000256" key="2">
    <source>
        <dbReference type="ARBA" id="ARBA00022527"/>
    </source>
</evidence>
<feature type="region of interest" description="Disordered" evidence="11">
    <location>
        <begin position="344"/>
        <end position="364"/>
    </location>
</feature>
<comment type="similarity">
    <text evidence="10">Belongs to the protein kinase superfamily.</text>
</comment>
<feature type="compositionally biased region" description="Basic residues" evidence="11">
    <location>
        <begin position="346"/>
        <end position="358"/>
    </location>
</feature>
<dbReference type="GO" id="GO:0004693">
    <property type="term" value="F:cyclin-dependent protein serine/threonine kinase activity"/>
    <property type="evidence" value="ECO:0007669"/>
    <property type="project" value="UniProtKB-EC"/>
</dbReference>
<evidence type="ECO:0000256" key="8">
    <source>
        <dbReference type="ARBA" id="ARBA00048367"/>
    </source>
</evidence>
<keyword evidence="14" id="KW-1185">Reference proteome</keyword>
<evidence type="ECO:0000256" key="6">
    <source>
        <dbReference type="ARBA" id="ARBA00022840"/>
    </source>
</evidence>
<accession>A0A8S3ZT83</accession>
<keyword evidence="3" id="KW-0808">Transferase</keyword>
<dbReference type="Gene3D" id="3.30.200.20">
    <property type="entry name" value="Phosphorylase Kinase, domain 1"/>
    <property type="match status" value="1"/>
</dbReference>
<keyword evidence="2 10" id="KW-0723">Serine/threonine-protein kinase</keyword>
<dbReference type="FunFam" id="1.10.510.10:FF:000624">
    <property type="entry name" value="Mitogen-activated protein kinase"/>
    <property type="match status" value="1"/>
</dbReference>
<evidence type="ECO:0000259" key="12">
    <source>
        <dbReference type="PROSITE" id="PS50011"/>
    </source>
</evidence>
<organism evidence="13 14">
    <name type="scientific">Candidula unifasciata</name>
    <dbReference type="NCBI Taxonomy" id="100452"/>
    <lineage>
        <taxon>Eukaryota</taxon>
        <taxon>Metazoa</taxon>
        <taxon>Spiralia</taxon>
        <taxon>Lophotrochozoa</taxon>
        <taxon>Mollusca</taxon>
        <taxon>Gastropoda</taxon>
        <taxon>Heterobranchia</taxon>
        <taxon>Euthyneura</taxon>
        <taxon>Panpulmonata</taxon>
        <taxon>Eupulmonata</taxon>
        <taxon>Stylommatophora</taxon>
        <taxon>Helicina</taxon>
        <taxon>Helicoidea</taxon>
        <taxon>Geomitridae</taxon>
        <taxon>Candidula</taxon>
    </lineage>
</organism>
<dbReference type="PANTHER" id="PTHR24055">
    <property type="entry name" value="MITOGEN-ACTIVATED PROTEIN KINASE"/>
    <property type="match status" value="1"/>
</dbReference>
<gene>
    <name evidence="13" type="ORF">CUNI_LOCUS16648</name>
</gene>
<dbReference type="Pfam" id="PF00069">
    <property type="entry name" value="Pkinase"/>
    <property type="match status" value="1"/>
</dbReference>
<feature type="binding site" evidence="9">
    <location>
        <position position="34"/>
    </location>
    <ligand>
        <name>ATP</name>
        <dbReference type="ChEBI" id="CHEBI:30616"/>
    </ligand>
</feature>
<dbReference type="AlphaFoldDB" id="A0A8S3ZT83"/>
<reference evidence="13" key="1">
    <citation type="submission" date="2021-04" db="EMBL/GenBank/DDBJ databases">
        <authorList>
            <consortium name="Molecular Ecology Group"/>
        </authorList>
    </citation>
    <scope>NUCLEOTIDE SEQUENCE</scope>
</reference>
<evidence type="ECO:0000313" key="13">
    <source>
        <dbReference type="EMBL" id="CAG5131090.1"/>
    </source>
</evidence>
<dbReference type="EMBL" id="CAJHNH020004450">
    <property type="protein sequence ID" value="CAG5131090.1"/>
    <property type="molecule type" value="Genomic_DNA"/>
</dbReference>
<evidence type="ECO:0000313" key="14">
    <source>
        <dbReference type="Proteomes" id="UP000678393"/>
    </source>
</evidence>
<proteinExistence type="inferred from homology"/>
<feature type="domain" description="Protein kinase" evidence="12">
    <location>
        <begin position="4"/>
        <end position="289"/>
    </location>
</feature>
<keyword evidence="6 9" id="KW-0067">ATP-binding</keyword>
<dbReference type="EC" id="2.7.11.22" evidence="1"/>
<dbReference type="InterPro" id="IPR017441">
    <property type="entry name" value="Protein_kinase_ATP_BS"/>
</dbReference>
<dbReference type="SMART" id="SM00220">
    <property type="entry name" value="S_TKc"/>
    <property type="match status" value="1"/>
</dbReference>
<feature type="non-terminal residue" evidence="13">
    <location>
        <position position="429"/>
    </location>
</feature>
<dbReference type="InterPro" id="IPR050117">
    <property type="entry name" value="MAPK"/>
</dbReference>
<dbReference type="FunFam" id="3.30.200.20:FF:000049">
    <property type="entry name" value="cyclin-dependent kinase-like 1 isoform X1"/>
    <property type="match status" value="1"/>
</dbReference>
<dbReference type="InterPro" id="IPR008271">
    <property type="entry name" value="Ser/Thr_kinase_AS"/>
</dbReference>
<keyword evidence="5" id="KW-0418">Kinase</keyword>
<dbReference type="Gene3D" id="1.10.510.10">
    <property type="entry name" value="Transferase(Phosphotransferase) domain 1"/>
    <property type="match status" value="1"/>
</dbReference>